<protein>
    <recommendedName>
        <fullName evidence="3">F-box domain-containing protein</fullName>
    </recommendedName>
</protein>
<name>A0AAV9WUH7_9PEZI</name>
<gene>
    <name evidence="1" type="ORF">TWF694_005070</name>
</gene>
<proteinExistence type="predicted"/>
<dbReference type="EMBL" id="JAVHJO010000016">
    <property type="protein sequence ID" value="KAK6526484.1"/>
    <property type="molecule type" value="Genomic_DNA"/>
</dbReference>
<organism evidence="1 2">
    <name type="scientific">Orbilia ellipsospora</name>
    <dbReference type="NCBI Taxonomy" id="2528407"/>
    <lineage>
        <taxon>Eukaryota</taxon>
        <taxon>Fungi</taxon>
        <taxon>Dikarya</taxon>
        <taxon>Ascomycota</taxon>
        <taxon>Pezizomycotina</taxon>
        <taxon>Orbiliomycetes</taxon>
        <taxon>Orbiliales</taxon>
        <taxon>Orbiliaceae</taxon>
        <taxon>Orbilia</taxon>
    </lineage>
</organism>
<accession>A0AAV9WUH7</accession>
<sequence>MVSGYRAVDKSFHLHVQVMARPALSLLIPGSSKPTPSILLHSPAKSSPKTTQLYIPFELQDMIIEAADNSQYSTLMKVCKYWRSRTLKVLRRRRYQNLYLSNEDVIKHSFGAKYATVTNKEAPFLIHRAIFQFKINAIDIKRPRTFLNTLYWTPDMDAEGESVRPTDQDSPNALNILDCLEDPIFVSQHEDGKPLPYAIRIGWSFPRGPRNQGRYGMGSFAASSGRSALRPRNTMKVKEFISLYFGYREWRTLTPAGPRNFVQHVGLWSPDEVNVLPPAQREEVKFIDVRFIQL</sequence>
<comment type="caution">
    <text evidence="1">The sequence shown here is derived from an EMBL/GenBank/DDBJ whole genome shotgun (WGS) entry which is preliminary data.</text>
</comment>
<dbReference type="Proteomes" id="UP001365542">
    <property type="component" value="Unassembled WGS sequence"/>
</dbReference>
<dbReference type="AlphaFoldDB" id="A0AAV9WUH7"/>
<evidence type="ECO:0008006" key="3">
    <source>
        <dbReference type="Google" id="ProtNLM"/>
    </source>
</evidence>
<evidence type="ECO:0000313" key="2">
    <source>
        <dbReference type="Proteomes" id="UP001365542"/>
    </source>
</evidence>
<reference evidence="1 2" key="1">
    <citation type="submission" date="2019-10" db="EMBL/GenBank/DDBJ databases">
        <authorList>
            <person name="Palmer J.M."/>
        </authorList>
    </citation>
    <scope>NUCLEOTIDE SEQUENCE [LARGE SCALE GENOMIC DNA]</scope>
    <source>
        <strain evidence="1 2">TWF694</strain>
    </source>
</reference>
<evidence type="ECO:0000313" key="1">
    <source>
        <dbReference type="EMBL" id="KAK6526484.1"/>
    </source>
</evidence>
<keyword evidence="2" id="KW-1185">Reference proteome</keyword>